<keyword evidence="4" id="KW-1185">Reference proteome</keyword>
<dbReference type="EMBL" id="CAMAPD010000012">
    <property type="protein sequence ID" value="CAH9062174.1"/>
    <property type="molecule type" value="Genomic_DNA"/>
</dbReference>
<accession>A0A9W4R2X0</accession>
<dbReference type="Gene3D" id="3.40.50.720">
    <property type="entry name" value="NAD(P)-binding Rossmann-like Domain"/>
    <property type="match status" value="1"/>
</dbReference>
<dbReference type="Proteomes" id="UP001152485">
    <property type="component" value="Unassembled WGS sequence"/>
</dbReference>
<feature type="domain" description="NAD(P)-binding" evidence="1">
    <location>
        <begin position="9"/>
        <end position="222"/>
    </location>
</feature>
<dbReference type="InterPro" id="IPR036291">
    <property type="entry name" value="NAD(P)-bd_dom_sf"/>
</dbReference>
<sequence>MTNKVLVLGASGATGKHVVTCLLKHDLKVVTIVRESSTLAPIYEHNDNYDEVRAQIDTLDIEVLAKLISQCNTVICCLGHNLSIQGIYGKPRKLVVNALMKVTSAISKLEKKAKTKVILMNTTGVRNRDIDEAPPLSQNLVIGLLRCTLPPQVDNELAADHLRVNIGQNHPYIEWVSVRPDALIDEQAVSQYDITASPTRNAIFDAAQTSRINVAKFMCELTLDERLWRKWEGQMPVIYNREL</sequence>
<proteinExistence type="predicted"/>
<evidence type="ECO:0000313" key="4">
    <source>
        <dbReference type="Proteomes" id="UP001152467"/>
    </source>
</evidence>
<evidence type="ECO:0000313" key="3">
    <source>
        <dbReference type="EMBL" id="CAH9065699.1"/>
    </source>
</evidence>
<dbReference type="Proteomes" id="UP001152467">
    <property type="component" value="Unassembled WGS sequence"/>
</dbReference>
<dbReference type="InterPro" id="IPR016040">
    <property type="entry name" value="NAD(P)-bd_dom"/>
</dbReference>
<evidence type="ECO:0000313" key="5">
    <source>
        <dbReference type="Proteomes" id="UP001152485"/>
    </source>
</evidence>
<protein>
    <recommendedName>
        <fullName evidence="1">NAD(P)-binding domain-containing protein</fullName>
    </recommendedName>
</protein>
<dbReference type="AlphaFoldDB" id="A0A9W4R2X0"/>
<evidence type="ECO:0000259" key="1">
    <source>
        <dbReference type="Pfam" id="PF13460"/>
    </source>
</evidence>
<dbReference type="Pfam" id="PF13460">
    <property type="entry name" value="NAD_binding_10"/>
    <property type="match status" value="1"/>
</dbReference>
<name>A0A9W4R2X0_9GAMM</name>
<evidence type="ECO:0000313" key="2">
    <source>
        <dbReference type="EMBL" id="CAH9062174.1"/>
    </source>
</evidence>
<dbReference type="EMBL" id="CAMAPC010000022">
    <property type="protein sequence ID" value="CAH9065699.1"/>
    <property type="molecule type" value="Genomic_DNA"/>
</dbReference>
<dbReference type="PANTHER" id="PTHR15020">
    <property type="entry name" value="FLAVIN REDUCTASE-RELATED"/>
    <property type="match status" value="1"/>
</dbReference>
<dbReference type="RefSeq" id="WP_261593902.1">
    <property type="nucleotide sequence ID" value="NZ_CAMAPC010000022.1"/>
</dbReference>
<gene>
    <name evidence="3" type="ORF">PSECIP111854_03736</name>
    <name evidence="2" type="ORF">PSECIP111951_02639</name>
</gene>
<comment type="caution">
    <text evidence="3">The sequence shown here is derived from an EMBL/GenBank/DDBJ whole genome shotgun (WGS) entry which is preliminary data.</text>
</comment>
<reference evidence="3 5" key="1">
    <citation type="submission" date="2022-07" db="EMBL/GenBank/DDBJ databases">
        <authorList>
            <person name="Criscuolo A."/>
        </authorList>
    </citation>
    <scope>NUCLEOTIDE SEQUENCE</scope>
    <source>
        <strain evidence="5">CIP 111951</strain>
        <strain evidence="3">CIP111854</strain>
        <strain evidence="2">CIP111951</strain>
    </source>
</reference>
<dbReference type="SUPFAM" id="SSF51735">
    <property type="entry name" value="NAD(P)-binding Rossmann-fold domains"/>
    <property type="match status" value="1"/>
</dbReference>
<organism evidence="3 4">
    <name type="scientific">Pseudoalteromonas holothuriae</name>
    <dbReference type="NCBI Taxonomy" id="2963714"/>
    <lineage>
        <taxon>Bacteria</taxon>
        <taxon>Pseudomonadati</taxon>
        <taxon>Pseudomonadota</taxon>
        <taxon>Gammaproteobacteria</taxon>
        <taxon>Alteromonadales</taxon>
        <taxon>Pseudoalteromonadaceae</taxon>
        <taxon>Pseudoalteromonas</taxon>
    </lineage>
</organism>
<dbReference type="PANTHER" id="PTHR15020:SF11">
    <property type="entry name" value="OS06G0360300 PROTEIN"/>
    <property type="match status" value="1"/>
</dbReference>